<dbReference type="EMBL" id="JANVFT010000008">
    <property type="protein sequence ID" value="KAJ4499850.1"/>
    <property type="molecule type" value="Genomic_DNA"/>
</dbReference>
<comment type="subcellular location">
    <subcellularLocation>
        <location evidence="1">Nucleus</location>
    </subcellularLocation>
</comment>
<sequence>MAPTVDELRAQYTDSLMSVAQSMREAAQAAEEFAKAIGTPSLINGHTKGKGKTGDEEVINGKRKRVKKDPNAPKRPASSFFLFQNQIRQKVKEQHPDLPTAELRKLMSEQWSTLPEDQKNHYKQLAEELKVVYSEEKEKYNARSPEQVAAADAVVAAAAATKKAPKSRKPTATDAPVVAKKPVIPPVSASDESDNESSEDEQVKLKPGKPNKNAPAPPRKGQKSEPVVPDSDEDDEEDDDDESDQVKQSSEEEEEEEEEEQPPTKKSKTKHHDKPVSRRK</sequence>
<dbReference type="InterPro" id="IPR050342">
    <property type="entry name" value="HMGB"/>
</dbReference>
<dbReference type="InterPro" id="IPR009071">
    <property type="entry name" value="HMG_box_dom"/>
</dbReference>
<evidence type="ECO:0000259" key="6">
    <source>
        <dbReference type="PROSITE" id="PS50118"/>
    </source>
</evidence>
<accession>A0ABQ8VU17</accession>
<dbReference type="PANTHER" id="PTHR48112:SF32">
    <property type="entry name" value="HIGH MOBILITY GROUP PROTEIN B3"/>
    <property type="match status" value="1"/>
</dbReference>
<feature type="compositionally biased region" description="Acidic residues" evidence="5">
    <location>
        <begin position="191"/>
        <end position="200"/>
    </location>
</feature>
<dbReference type="Gene3D" id="1.10.30.10">
    <property type="entry name" value="High mobility group box domain"/>
    <property type="match status" value="1"/>
</dbReference>
<organism evidence="7 8">
    <name type="scientific">Lentinula lateritia</name>
    <dbReference type="NCBI Taxonomy" id="40482"/>
    <lineage>
        <taxon>Eukaryota</taxon>
        <taxon>Fungi</taxon>
        <taxon>Dikarya</taxon>
        <taxon>Basidiomycota</taxon>
        <taxon>Agaricomycotina</taxon>
        <taxon>Agaricomycetes</taxon>
        <taxon>Agaricomycetidae</taxon>
        <taxon>Agaricales</taxon>
        <taxon>Marasmiineae</taxon>
        <taxon>Omphalotaceae</taxon>
        <taxon>Lentinula</taxon>
    </lineage>
</organism>
<evidence type="ECO:0000256" key="4">
    <source>
        <dbReference type="PROSITE-ProRule" id="PRU00267"/>
    </source>
</evidence>
<name>A0ABQ8VU17_9AGAR</name>
<evidence type="ECO:0000256" key="3">
    <source>
        <dbReference type="ARBA" id="ARBA00023242"/>
    </source>
</evidence>
<feature type="compositionally biased region" description="Acidic residues" evidence="5">
    <location>
        <begin position="251"/>
        <end position="261"/>
    </location>
</feature>
<evidence type="ECO:0000256" key="5">
    <source>
        <dbReference type="SAM" id="MobiDB-lite"/>
    </source>
</evidence>
<comment type="caution">
    <text evidence="7">The sequence shown here is derived from an EMBL/GenBank/DDBJ whole genome shotgun (WGS) entry which is preliminary data.</text>
</comment>
<dbReference type="SUPFAM" id="SSF47095">
    <property type="entry name" value="HMG-box"/>
    <property type="match status" value="1"/>
</dbReference>
<protein>
    <recommendedName>
        <fullName evidence="6">HMG box domain-containing protein</fullName>
    </recommendedName>
</protein>
<gene>
    <name evidence="7" type="ORF">C8R41DRAFT_899986</name>
</gene>
<dbReference type="Proteomes" id="UP001150217">
    <property type="component" value="Unassembled WGS sequence"/>
</dbReference>
<keyword evidence="2 4" id="KW-0238">DNA-binding</keyword>
<reference evidence="7" key="1">
    <citation type="submission" date="2022-08" db="EMBL/GenBank/DDBJ databases">
        <title>A Global Phylogenomic Analysis of the Shiitake Genus Lentinula.</title>
        <authorList>
            <consortium name="DOE Joint Genome Institute"/>
            <person name="Sierra-Patev S."/>
            <person name="Min B."/>
            <person name="Naranjo-Ortiz M."/>
            <person name="Looney B."/>
            <person name="Konkel Z."/>
            <person name="Slot J.C."/>
            <person name="Sakamoto Y."/>
            <person name="Steenwyk J.L."/>
            <person name="Rokas A."/>
            <person name="Carro J."/>
            <person name="Camarero S."/>
            <person name="Ferreira P."/>
            <person name="Molpeceres G."/>
            <person name="Ruiz-Duenas F.J."/>
            <person name="Serrano A."/>
            <person name="Henrissat B."/>
            <person name="Drula E."/>
            <person name="Hughes K.W."/>
            <person name="Mata J.L."/>
            <person name="Ishikawa N.K."/>
            <person name="Vargas-Isla R."/>
            <person name="Ushijima S."/>
            <person name="Smith C.A."/>
            <person name="Ahrendt S."/>
            <person name="Andreopoulos W."/>
            <person name="He G."/>
            <person name="Labutti K."/>
            <person name="Lipzen A."/>
            <person name="Ng V."/>
            <person name="Riley R."/>
            <person name="Sandor L."/>
            <person name="Barry K."/>
            <person name="Martinez A.T."/>
            <person name="Xiao Y."/>
            <person name="Gibbons J.G."/>
            <person name="Terashima K."/>
            <person name="Grigoriev I.V."/>
            <person name="Hibbett D.S."/>
        </authorList>
    </citation>
    <scope>NUCLEOTIDE SEQUENCE</scope>
    <source>
        <strain evidence="7">RHP3577 ss4</strain>
    </source>
</reference>
<keyword evidence="8" id="KW-1185">Reference proteome</keyword>
<keyword evidence="3 4" id="KW-0539">Nucleus</keyword>
<feature type="compositionally biased region" description="Basic residues" evidence="5">
    <location>
        <begin position="265"/>
        <end position="280"/>
    </location>
</feature>
<dbReference type="PANTHER" id="PTHR48112">
    <property type="entry name" value="HIGH MOBILITY GROUP PROTEIN DSP1"/>
    <property type="match status" value="1"/>
</dbReference>
<dbReference type="InterPro" id="IPR036910">
    <property type="entry name" value="HMG_box_dom_sf"/>
</dbReference>
<feature type="region of interest" description="Disordered" evidence="5">
    <location>
        <begin position="156"/>
        <end position="280"/>
    </location>
</feature>
<evidence type="ECO:0000313" key="7">
    <source>
        <dbReference type="EMBL" id="KAJ4499850.1"/>
    </source>
</evidence>
<dbReference type="SMART" id="SM00398">
    <property type="entry name" value="HMG"/>
    <property type="match status" value="1"/>
</dbReference>
<evidence type="ECO:0000313" key="8">
    <source>
        <dbReference type="Proteomes" id="UP001150217"/>
    </source>
</evidence>
<dbReference type="PROSITE" id="PS50118">
    <property type="entry name" value="HMG_BOX_2"/>
    <property type="match status" value="1"/>
</dbReference>
<feature type="compositionally biased region" description="Acidic residues" evidence="5">
    <location>
        <begin position="230"/>
        <end position="243"/>
    </location>
</feature>
<feature type="region of interest" description="Disordered" evidence="5">
    <location>
        <begin position="41"/>
        <end position="78"/>
    </location>
</feature>
<proteinExistence type="predicted"/>
<evidence type="ECO:0000256" key="2">
    <source>
        <dbReference type="ARBA" id="ARBA00023125"/>
    </source>
</evidence>
<dbReference type="Pfam" id="PF00505">
    <property type="entry name" value="HMG_box"/>
    <property type="match status" value="1"/>
</dbReference>
<feature type="DNA-binding region" description="HMG box" evidence="4">
    <location>
        <begin position="73"/>
        <end position="141"/>
    </location>
</feature>
<evidence type="ECO:0000256" key="1">
    <source>
        <dbReference type="ARBA" id="ARBA00004123"/>
    </source>
</evidence>
<feature type="domain" description="HMG box" evidence="6">
    <location>
        <begin position="73"/>
        <end position="141"/>
    </location>
</feature>